<protein>
    <submittedName>
        <fullName evidence="2">DUF1192 domain-containing protein</fullName>
    </submittedName>
</protein>
<proteinExistence type="predicted"/>
<feature type="compositionally biased region" description="Basic residues" evidence="1">
    <location>
        <begin position="42"/>
        <end position="53"/>
    </location>
</feature>
<evidence type="ECO:0000313" key="2">
    <source>
        <dbReference type="EMBL" id="TPW27597.1"/>
    </source>
</evidence>
<gene>
    <name evidence="2" type="ORF">FJU11_11475</name>
</gene>
<dbReference type="Pfam" id="PF06698">
    <property type="entry name" value="DUF1192"/>
    <property type="match status" value="1"/>
</dbReference>
<dbReference type="Proteomes" id="UP000320314">
    <property type="component" value="Unassembled WGS sequence"/>
</dbReference>
<name>A0A506U6S1_9HYPH</name>
<evidence type="ECO:0000313" key="3">
    <source>
        <dbReference type="Proteomes" id="UP000320314"/>
    </source>
</evidence>
<organism evidence="2 3">
    <name type="scientific">Pararhizobium mangrovi</name>
    <dbReference type="NCBI Taxonomy" id="2590452"/>
    <lineage>
        <taxon>Bacteria</taxon>
        <taxon>Pseudomonadati</taxon>
        <taxon>Pseudomonadota</taxon>
        <taxon>Alphaproteobacteria</taxon>
        <taxon>Hyphomicrobiales</taxon>
        <taxon>Rhizobiaceae</taxon>
        <taxon>Rhizobium/Agrobacterium group</taxon>
        <taxon>Pararhizobium</taxon>
    </lineage>
</organism>
<comment type="caution">
    <text evidence="2">The sequence shown here is derived from an EMBL/GenBank/DDBJ whole genome shotgun (WGS) entry which is preliminary data.</text>
</comment>
<reference evidence="2 3" key="1">
    <citation type="submission" date="2019-06" db="EMBL/GenBank/DDBJ databases">
        <authorList>
            <person name="Li M."/>
        </authorList>
    </citation>
    <scope>NUCLEOTIDE SEQUENCE [LARGE SCALE GENOMIC DNA]</scope>
    <source>
        <strain evidence="2 3">BGMRC6574</strain>
    </source>
</reference>
<evidence type="ECO:0000256" key="1">
    <source>
        <dbReference type="SAM" id="MobiDB-lite"/>
    </source>
</evidence>
<keyword evidence="3" id="KW-1185">Reference proteome</keyword>
<dbReference type="AlphaFoldDB" id="A0A506U6S1"/>
<dbReference type="EMBL" id="VHLH01000020">
    <property type="protein sequence ID" value="TPW27597.1"/>
    <property type="molecule type" value="Genomic_DNA"/>
</dbReference>
<accession>A0A506U6S1</accession>
<feature type="region of interest" description="Disordered" evidence="1">
    <location>
        <begin position="33"/>
        <end position="53"/>
    </location>
</feature>
<dbReference type="InterPro" id="IPR009579">
    <property type="entry name" value="DUF1192"/>
</dbReference>
<sequence>MYRRIPGTNSKRIARSRQEIVRLENEIEARSSSRGAAEKLFPGHRRPRTRQRTSRFGACMDGNRTFRHRS</sequence>
<dbReference type="RefSeq" id="WP_141167190.1">
    <property type="nucleotide sequence ID" value="NZ_VHLH01000020.1"/>
</dbReference>